<feature type="region of interest" description="Disordered" evidence="6">
    <location>
        <begin position="86"/>
        <end position="131"/>
    </location>
</feature>
<protein>
    <recommendedName>
        <fullName evidence="7">TF-B3 domain-containing protein</fullName>
    </recommendedName>
</protein>
<feature type="compositionally biased region" description="Polar residues" evidence="6">
    <location>
        <begin position="109"/>
        <end position="118"/>
    </location>
</feature>
<dbReference type="AlphaFoldDB" id="A0A2Z6PQ09"/>
<dbReference type="CDD" id="cd10017">
    <property type="entry name" value="B3_DNA"/>
    <property type="match status" value="3"/>
</dbReference>
<keyword evidence="4" id="KW-0804">Transcription</keyword>
<dbReference type="SMART" id="SM01019">
    <property type="entry name" value="B3"/>
    <property type="match status" value="2"/>
</dbReference>
<dbReference type="EMBL" id="DF974513">
    <property type="protein sequence ID" value="GAU49059.1"/>
    <property type="molecule type" value="Genomic_DNA"/>
</dbReference>
<keyword evidence="2" id="KW-0805">Transcription regulation</keyword>
<dbReference type="InterPro" id="IPR050655">
    <property type="entry name" value="Plant_B3_domain"/>
</dbReference>
<accession>A0A2Z6PQ09</accession>
<dbReference type="InterPro" id="IPR015300">
    <property type="entry name" value="DNA-bd_pseudobarrel_sf"/>
</dbReference>
<evidence type="ECO:0000256" key="3">
    <source>
        <dbReference type="ARBA" id="ARBA00023125"/>
    </source>
</evidence>
<dbReference type="Proteomes" id="UP000242715">
    <property type="component" value="Unassembled WGS sequence"/>
</dbReference>
<keyword evidence="9" id="KW-1185">Reference proteome</keyword>
<dbReference type="GO" id="GO:0005634">
    <property type="term" value="C:nucleus"/>
    <property type="evidence" value="ECO:0007669"/>
    <property type="project" value="UniProtKB-SubCell"/>
</dbReference>
<feature type="domain" description="TF-B3" evidence="7">
    <location>
        <begin position="156"/>
        <end position="255"/>
    </location>
</feature>
<evidence type="ECO:0000256" key="2">
    <source>
        <dbReference type="ARBA" id="ARBA00023015"/>
    </source>
</evidence>
<proteinExistence type="predicted"/>
<evidence type="ECO:0000313" key="9">
    <source>
        <dbReference type="Proteomes" id="UP000242715"/>
    </source>
</evidence>
<evidence type="ECO:0000256" key="6">
    <source>
        <dbReference type="SAM" id="MobiDB-lite"/>
    </source>
</evidence>
<keyword evidence="3" id="KW-0238">DNA-binding</keyword>
<keyword evidence="5" id="KW-0539">Nucleus</keyword>
<evidence type="ECO:0000256" key="5">
    <source>
        <dbReference type="ARBA" id="ARBA00023242"/>
    </source>
</evidence>
<dbReference type="GO" id="GO:0003677">
    <property type="term" value="F:DNA binding"/>
    <property type="evidence" value="ECO:0007669"/>
    <property type="project" value="UniProtKB-KW"/>
</dbReference>
<dbReference type="SUPFAM" id="SSF101936">
    <property type="entry name" value="DNA-binding pseudobarrel domain"/>
    <property type="match status" value="3"/>
</dbReference>
<dbReference type="OrthoDB" id="1431437at2759"/>
<dbReference type="Gene3D" id="2.40.330.10">
    <property type="entry name" value="DNA-binding pseudobarrel domain"/>
    <property type="match status" value="3"/>
</dbReference>
<dbReference type="InterPro" id="IPR003340">
    <property type="entry name" value="B3_DNA-bd"/>
</dbReference>
<dbReference type="PANTHER" id="PTHR31920:SF117">
    <property type="entry name" value="TRANSCRIPTIONAL FACTOR FAMILY PROTEIN, PUTATIVE-RELATED"/>
    <property type="match status" value="1"/>
</dbReference>
<name>A0A2Z6PQ09_TRISU</name>
<sequence>MIPRNFVERYWKDVSNPISLRLPNESVCKMFWVQWGDDIYIQDWKRFARSLRCGDLLVFQYKGGSDFHVIILDESKLEIDYSSMRYNDDQEEEERENIEQPLKKKKINSNDSASTAEANRNRGGSRDMKVKKCTKTIDANKRSCTDSHPDENPNFTIKLSRSYVEGHSLKLRIPSSFSKEYMNELLQGNATIRSVDDDRTWNVTLKLDECNGNFEMRTGWKSFSQEHNLQVGDVCKFEMTQREPLSFTITIIPATKEPCPEQFQENQPVQEDLDYVGNYGEGISRGCPKTHGHWNSPCPISHYKFEVSVTSLDKVAIPSEFLKRQNILGGNSVELRVGEGKWFVEVSYNQHLDYGWFTKGWEEFVRECKVKSGDTCLFEMIDVQNHVFKVSIILDV</sequence>
<dbReference type="PANTHER" id="PTHR31920">
    <property type="entry name" value="B3 DOMAIN-CONTAINING"/>
    <property type="match status" value="1"/>
</dbReference>
<reference evidence="9" key="1">
    <citation type="journal article" date="2017" name="Front. Plant Sci.">
        <title>Climate Clever Clovers: New Paradigm to Reduce the Environmental Footprint of Ruminants by Breeding Low Methanogenic Forages Utilizing Haplotype Variation.</title>
        <authorList>
            <person name="Kaur P."/>
            <person name="Appels R."/>
            <person name="Bayer P.E."/>
            <person name="Keeble-Gagnere G."/>
            <person name="Wang J."/>
            <person name="Hirakawa H."/>
            <person name="Shirasawa K."/>
            <person name="Vercoe P."/>
            <person name="Stefanova K."/>
            <person name="Durmic Z."/>
            <person name="Nichols P."/>
            <person name="Revell C."/>
            <person name="Isobe S.N."/>
            <person name="Edwards D."/>
            <person name="Erskine W."/>
        </authorList>
    </citation>
    <scope>NUCLEOTIDE SEQUENCE [LARGE SCALE GENOMIC DNA]</scope>
    <source>
        <strain evidence="9">cv. Daliak</strain>
    </source>
</reference>
<evidence type="ECO:0000313" key="8">
    <source>
        <dbReference type="EMBL" id="GAU49059.1"/>
    </source>
</evidence>
<dbReference type="Pfam" id="PF02362">
    <property type="entry name" value="B3"/>
    <property type="match status" value="2"/>
</dbReference>
<evidence type="ECO:0000259" key="7">
    <source>
        <dbReference type="PROSITE" id="PS50863"/>
    </source>
</evidence>
<evidence type="ECO:0000256" key="4">
    <source>
        <dbReference type="ARBA" id="ARBA00023163"/>
    </source>
</evidence>
<dbReference type="PROSITE" id="PS50863">
    <property type="entry name" value="B3"/>
    <property type="match status" value="2"/>
</dbReference>
<feature type="domain" description="TF-B3" evidence="7">
    <location>
        <begin position="300"/>
        <end position="396"/>
    </location>
</feature>
<comment type="subcellular location">
    <subcellularLocation>
        <location evidence="1">Nucleus</location>
    </subcellularLocation>
</comment>
<gene>
    <name evidence="8" type="ORF">TSUD_25170</name>
</gene>
<organism evidence="8 9">
    <name type="scientific">Trifolium subterraneum</name>
    <name type="common">Subterranean clover</name>
    <dbReference type="NCBI Taxonomy" id="3900"/>
    <lineage>
        <taxon>Eukaryota</taxon>
        <taxon>Viridiplantae</taxon>
        <taxon>Streptophyta</taxon>
        <taxon>Embryophyta</taxon>
        <taxon>Tracheophyta</taxon>
        <taxon>Spermatophyta</taxon>
        <taxon>Magnoliopsida</taxon>
        <taxon>eudicotyledons</taxon>
        <taxon>Gunneridae</taxon>
        <taxon>Pentapetalae</taxon>
        <taxon>rosids</taxon>
        <taxon>fabids</taxon>
        <taxon>Fabales</taxon>
        <taxon>Fabaceae</taxon>
        <taxon>Papilionoideae</taxon>
        <taxon>50 kb inversion clade</taxon>
        <taxon>NPAAA clade</taxon>
        <taxon>Hologalegina</taxon>
        <taxon>IRL clade</taxon>
        <taxon>Trifolieae</taxon>
        <taxon>Trifolium</taxon>
    </lineage>
</organism>
<evidence type="ECO:0000256" key="1">
    <source>
        <dbReference type="ARBA" id="ARBA00004123"/>
    </source>
</evidence>